<dbReference type="HOGENOM" id="CLU_2397360_0_0_6"/>
<gene>
    <name evidence="1" type="ORF">PMO01_17375</name>
</gene>
<dbReference type="EMBL" id="AYMZ01000007">
    <property type="protein sequence ID" value="ETF07031.1"/>
    <property type="molecule type" value="Genomic_DNA"/>
</dbReference>
<name>V8R4K8_9PSED</name>
<sequence>MELGAGDVTGPITSEEAVSDIGRLDIRNVSDQDRYRNNGDQYPMQMSLHITEGLTKHLWTSLLSIWKHTNCAAGWVHAKPASGERRTSVSIGE</sequence>
<protein>
    <submittedName>
        <fullName evidence="1">Uncharacterized protein</fullName>
    </submittedName>
</protein>
<proteinExistence type="predicted"/>
<reference evidence="1" key="1">
    <citation type="journal article" date="2014" name="Genome Announc.">
        <title>Draft Genome Sequence of Pseudomonas moraviensis R28-S.</title>
        <authorList>
            <person name="Hunter S.S."/>
            <person name="Yano H."/>
            <person name="Loftie-Eaton W."/>
            <person name="Hughes J."/>
            <person name="De Gelder L."/>
            <person name="Stragier P."/>
            <person name="De Vos P."/>
            <person name="Settles M.L."/>
            <person name="Top E.M."/>
        </authorList>
    </citation>
    <scope>NUCLEOTIDE SEQUENCE [LARGE SCALE GENOMIC DNA]</scope>
    <source>
        <strain evidence="1">R28-S</strain>
    </source>
</reference>
<evidence type="ECO:0000313" key="1">
    <source>
        <dbReference type="EMBL" id="ETF07031.1"/>
    </source>
</evidence>
<organism evidence="1">
    <name type="scientific">Pseudomonas moraviensis R28-S</name>
    <dbReference type="NCBI Taxonomy" id="1395516"/>
    <lineage>
        <taxon>Bacteria</taxon>
        <taxon>Pseudomonadati</taxon>
        <taxon>Pseudomonadota</taxon>
        <taxon>Gammaproteobacteria</taxon>
        <taxon>Pseudomonadales</taxon>
        <taxon>Pseudomonadaceae</taxon>
        <taxon>Pseudomonas</taxon>
    </lineage>
</organism>
<dbReference type="PATRIC" id="fig|1395516.4.peg.3525"/>
<dbReference type="Proteomes" id="UP000024771">
    <property type="component" value="Chromosome"/>
</dbReference>
<comment type="caution">
    <text evidence="1">The sequence shown here is derived from an EMBL/GenBank/DDBJ whole genome shotgun (WGS) entry which is preliminary data.</text>
</comment>
<accession>V8R4K8</accession>
<dbReference type="AlphaFoldDB" id="V8R4K8"/>